<protein>
    <recommendedName>
        <fullName evidence="1">Phospholipase D-like domain-containing protein</fullName>
    </recommendedName>
</protein>
<organism evidence="2">
    <name type="scientific">termite gut metagenome</name>
    <dbReference type="NCBI Taxonomy" id="433724"/>
    <lineage>
        <taxon>unclassified sequences</taxon>
        <taxon>metagenomes</taxon>
        <taxon>organismal metagenomes</taxon>
    </lineage>
</organism>
<evidence type="ECO:0000313" key="2">
    <source>
        <dbReference type="EMBL" id="KAA6343371.1"/>
    </source>
</evidence>
<dbReference type="InterPro" id="IPR025202">
    <property type="entry name" value="PLD-like_dom"/>
</dbReference>
<reference evidence="2" key="1">
    <citation type="submission" date="2019-03" db="EMBL/GenBank/DDBJ databases">
        <title>Single cell metagenomics reveals metabolic interactions within the superorganism composed of flagellate Streblomastix strix and complex community of Bacteroidetes bacteria on its surface.</title>
        <authorList>
            <person name="Treitli S.C."/>
            <person name="Kolisko M."/>
            <person name="Husnik F."/>
            <person name="Keeling P."/>
            <person name="Hampl V."/>
        </authorList>
    </citation>
    <scope>NUCLEOTIDE SEQUENCE</scope>
    <source>
        <strain evidence="2">STM</strain>
    </source>
</reference>
<dbReference type="Gene3D" id="3.30.870.10">
    <property type="entry name" value="Endonuclease Chain A"/>
    <property type="match status" value="1"/>
</dbReference>
<name>A0A5J4SDN2_9ZZZZ</name>
<comment type="caution">
    <text evidence="2">The sequence shown here is derived from an EMBL/GenBank/DDBJ whole genome shotgun (WGS) entry which is preliminary data.</text>
</comment>
<sequence length="137" mass="16146">MKNKNLSSKFYNEFIRLKNISASDSSLPYEVRINSNEVKNVYFSADKLDNFIISQIKKASDSIIIVNAYFDWKPIADALIEVKNQGKKVVVLTDKSTEYRYMKDAFVNYNELCMEYLQSYEIEIYLYDDRIHKGIMH</sequence>
<proteinExistence type="predicted"/>
<dbReference type="SUPFAM" id="SSF56024">
    <property type="entry name" value="Phospholipase D/nuclease"/>
    <property type="match status" value="1"/>
</dbReference>
<dbReference type="Pfam" id="PF13091">
    <property type="entry name" value="PLDc_2"/>
    <property type="match status" value="1"/>
</dbReference>
<dbReference type="AlphaFoldDB" id="A0A5J4SDN2"/>
<dbReference type="EMBL" id="SNRY01000274">
    <property type="protein sequence ID" value="KAA6343371.1"/>
    <property type="molecule type" value="Genomic_DNA"/>
</dbReference>
<gene>
    <name evidence="2" type="ORF">EZS27_008962</name>
</gene>
<accession>A0A5J4SDN2</accession>
<evidence type="ECO:0000259" key="1">
    <source>
        <dbReference type="Pfam" id="PF13091"/>
    </source>
</evidence>
<feature type="domain" description="Phospholipase D-like" evidence="1">
    <location>
        <begin position="52"/>
        <end position="137"/>
    </location>
</feature>